<dbReference type="PANTHER" id="PTHR46033:SF67">
    <property type="entry name" value="AMINOTRANSFERASE-LIKE, PLANT MOBILE DOMAIN FAMILY PROTEIN"/>
    <property type="match status" value="1"/>
</dbReference>
<dbReference type="InterPro" id="IPR044824">
    <property type="entry name" value="MAIN-like"/>
</dbReference>
<protein>
    <recommendedName>
        <fullName evidence="2">Aminotransferase-like plant mobile domain-containing protein</fullName>
    </recommendedName>
</protein>
<evidence type="ECO:0000259" key="2">
    <source>
        <dbReference type="Pfam" id="PF10536"/>
    </source>
</evidence>
<feature type="region of interest" description="Disordered" evidence="1">
    <location>
        <begin position="547"/>
        <end position="580"/>
    </location>
</feature>
<evidence type="ECO:0000313" key="4">
    <source>
        <dbReference type="Proteomes" id="UP001630127"/>
    </source>
</evidence>
<keyword evidence="4" id="KW-1185">Reference proteome</keyword>
<dbReference type="InterPro" id="IPR019557">
    <property type="entry name" value="AminoTfrase-like_pln_mobile"/>
</dbReference>
<dbReference type="Pfam" id="PF10536">
    <property type="entry name" value="PMD"/>
    <property type="match status" value="1"/>
</dbReference>
<dbReference type="Proteomes" id="UP001630127">
    <property type="component" value="Unassembled WGS sequence"/>
</dbReference>
<name>A0ABD2YM79_9GENT</name>
<feature type="region of interest" description="Disordered" evidence="1">
    <location>
        <begin position="735"/>
        <end position="765"/>
    </location>
</feature>
<feature type="compositionally biased region" description="Basic and acidic residues" evidence="1">
    <location>
        <begin position="567"/>
        <end position="576"/>
    </location>
</feature>
<dbReference type="AlphaFoldDB" id="A0ABD2YM79"/>
<organism evidence="3 4">
    <name type="scientific">Cinchona calisaya</name>
    <dbReference type="NCBI Taxonomy" id="153742"/>
    <lineage>
        <taxon>Eukaryota</taxon>
        <taxon>Viridiplantae</taxon>
        <taxon>Streptophyta</taxon>
        <taxon>Embryophyta</taxon>
        <taxon>Tracheophyta</taxon>
        <taxon>Spermatophyta</taxon>
        <taxon>Magnoliopsida</taxon>
        <taxon>eudicotyledons</taxon>
        <taxon>Gunneridae</taxon>
        <taxon>Pentapetalae</taxon>
        <taxon>asterids</taxon>
        <taxon>lamiids</taxon>
        <taxon>Gentianales</taxon>
        <taxon>Rubiaceae</taxon>
        <taxon>Cinchonoideae</taxon>
        <taxon>Cinchoneae</taxon>
        <taxon>Cinchona</taxon>
    </lineage>
</organism>
<feature type="domain" description="Aminotransferase-like plant mobile" evidence="2">
    <location>
        <begin position="112"/>
        <end position="478"/>
    </location>
</feature>
<reference evidence="3 4" key="1">
    <citation type="submission" date="2024-11" db="EMBL/GenBank/DDBJ databases">
        <title>A near-complete genome assembly of Cinchona calisaya.</title>
        <authorList>
            <person name="Lian D.C."/>
            <person name="Zhao X.W."/>
            <person name="Wei L."/>
        </authorList>
    </citation>
    <scope>NUCLEOTIDE SEQUENCE [LARGE SCALE GENOMIC DNA]</scope>
    <source>
        <tissue evidence="3">Nenye</tissue>
    </source>
</reference>
<gene>
    <name evidence="3" type="ORF">ACH5RR_027906</name>
</gene>
<proteinExistence type="predicted"/>
<evidence type="ECO:0000313" key="3">
    <source>
        <dbReference type="EMBL" id="KAL3508505.1"/>
    </source>
</evidence>
<feature type="compositionally biased region" description="Basic and acidic residues" evidence="1">
    <location>
        <begin position="658"/>
        <end position="667"/>
    </location>
</feature>
<feature type="region of interest" description="Disordered" evidence="1">
    <location>
        <begin position="624"/>
        <end position="670"/>
    </location>
</feature>
<dbReference type="EMBL" id="JBJUIK010000012">
    <property type="protein sequence ID" value="KAL3508505.1"/>
    <property type="molecule type" value="Genomic_DNA"/>
</dbReference>
<feature type="compositionally biased region" description="Basic and acidic residues" evidence="1">
    <location>
        <begin position="736"/>
        <end position="748"/>
    </location>
</feature>
<feature type="region of interest" description="Disordered" evidence="1">
    <location>
        <begin position="1"/>
        <end position="32"/>
    </location>
</feature>
<evidence type="ECO:0000256" key="1">
    <source>
        <dbReference type="SAM" id="MobiDB-lite"/>
    </source>
</evidence>
<accession>A0ABD2YM79</accession>
<feature type="compositionally biased region" description="Basic and acidic residues" evidence="1">
    <location>
        <begin position="640"/>
        <end position="651"/>
    </location>
</feature>
<sequence>MAERRCDKVMSATDSDNVMEERREKMVSPSGGEPTLRTAHFLIPSVRATDGPVFDLPPNAFSSSLSESNFFESSTKSALKLNFPGWRNPQKDWKTWVDHMCSLHQSLWKKAGIFDAVMNSTYRVIRNDDLILSFGERWCPETSTFVFPWGEATLTLEDVMILGGYAVAGEPVFSYLDTEELAVIEKKLIFARTELIRTKSKKASQSLWLVKFMDSGSEIEHEAFLTFWLSRFVFPTKSQSDNIERHLMPIAVHLARGTKIALAPAVLADLYTNLGELKGALVDSKRLHNCNKQGKISELSISAPFQLVQIWVWERFPKLQPKPIALGQGQPRFAVWDELRMDDIGDVRLAIDGADKHFHWRPYAMGFNSLLPCTIYKEREQRVLVDSDMDEDLEVLVRCLRVSEVAGIDPDCIVQYLPHRVAMQFGIDQDLPGHVGRANSNQSIAWENYTRTIRDEWVYIPSRLFDADVTTRYRDWWKKSMSTHCGGTKAFVTGVNSKNDAQTSSSLPRKCNMVRESGSEPKNARANQVRHTNSGKGVLLNSAEQKSNNNASVTPGFLAKPNTVGTKDSEDKDVQAKRMRKVTGGEGVKLTASEYKTAILNRMTPKSSGKEVLEISEAKKSHNDALVPPIFPPKCNTMGTRDDLEDKEGQRPVKRLRGQSDRKDKNGVNKLTGSAYKRLFASQVSCKSLGTRMLPTSARKKLDNAALLDKAQKDSQLEIPISSIEETITVQNKQPLENKLDNEKEKGSSKTLLGHQTESRPGVNSMGRFIDRGSSHKFAGTENQPLCTLPLNPKLPISAKGTNGAEAVSHKTFSIHRGNVESCSVRAFEDPAMKLKARIRFLRRIIVGYKGGQ</sequence>
<comment type="caution">
    <text evidence="3">The sequence shown here is derived from an EMBL/GenBank/DDBJ whole genome shotgun (WGS) entry which is preliminary data.</text>
</comment>
<dbReference type="PANTHER" id="PTHR46033">
    <property type="entry name" value="PROTEIN MAIN-LIKE 2"/>
    <property type="match status" value="1"/>
</dbReference>